<dbReference type="Pfam" id="PF12080">
    <property type="entry name" value="GldM_4th"/>
    <property type="match status" value="1"/>
</dbReference>
<sequence>MPVGFNGNVNRQKMINLMYLVFIAMMALNVSSEVLDGFQKVDDSLEATINGTNRRNQILLGELKIANATNPSKASQWLAKGQEISQEANNLVQFIERLKVDIVRKADGPEGNVKDIKTKDDLEAASYVLLNPINGQGKILKKRIMAFRALSAKLMRDKTKLKAVEYLLNTEGPKTASGSWASSLFESMPTSAAVTILSKMQSDVRYVEGEVLSDLLKSVDVGDYRVNKITAQVLPQSQIIMKGDTYKAQIVLSSVDSTQTPDIYVGGKLLPHENNGVFTTVGGAPGTYPIKGYVNLKMPDGSTMKREFESQYFVTEPMASVAPTLMNVLYAGIDNPISIAVPGVPSQNLSVTMSNGTITKRGDLWIAKPAKVGSTAEIIVSAKMADGRQQVMTKNQLKVRALPDPMPYIQIADKGGAPKRFRGGKISKAQLLNAGGINAAIDDNVLDVNYKVLKFVTKFIDSMGNTIPEISNSNKFSDRQIRQIKSLQRGKTFYITDVQAVGPDGVTRTISPMEVIIY</sequence>
<dbReference type="InterPro" id="IPR022720">
    <property type="entry name" value="Motility-assoc_prot_GldM_N"/>
</dbReference>
<comment type="caution">
    <text evidence="5">The sequence shown here is derived from an EMBL/GenBank/DDBJ whole genome shotgun (WGS) entry which is preliminary data.</text>
</comment>
<organism evidence="5 6">
    <name type="scientific">Falsiporphyromonas endometrii</name>
    <dbReference type="NCBI Taxonomy" id="1387297"/>
    <lineage>
        <taxon>Bacteria</taxon>
        <taxon>Pseudomonadati</taxon>
        <taxon>Bacteroidota</taxon>
        <taxon>Bacteroidia</taxon>
        <taxon>Bacteroidales</taxon>
        <taxon>Porphyromonadaceae</taxon>
        <taxon>Falsiporphyromonas</taxon>
    </lineage>
</organism>
<dbReference type="Pfam" id="PF12081">
    <property type="entry name" value="GldM_1st"/>
    <property type="match status" value="1"/>
</dbReference>
<dbReference type="InterPro" id="IPR022719">
    <property type="entry name" value="Motility-assoc_prot_GldM_C"/>
</dbReference>
<protein>
    <submittedName>
        <fullName evidence="5">Gliding motility protein GldM</fullName>
    </submittedName>
</protein>
<feature type="domain" description="Gliding motility-associated protein GldM first immunoglobulin-like" evidence="3">
    <location>
        <begin position="221"/>
        <end position="315"/>
    </location>
</feature>
<dbReference type="InterPro" id="IPR048405">
    <property type="entry name" value="GldM_Ig-like-1"/>
</dbReference>
<evidence type="ECO:0000313" key="6">
    <source>
        <dbReference type="Proteomes" id="UP001596020"/>
    </source>
</evidence>
<evidence type="ECO:0000259" key="1">
    <source>
        <dbReference type="Pfam" id="PF12080"/>
    </source>
</evidence>
<dbReference type="RefSeq" id="WP_380078350.1">
    <property type="nucleotide sequence ID" value="NZ_JBHSGO010000142.1"/>
</dbReference>
<feature type="domain" description="Gliding motility-associated protein GldM second immunoglobulin-like" evidence="4">
    <location>
        <begin position="319"/>
        <end position="400"/>
    </location>
</feature>
<dbReference type="NCBIfam" id="TIGR03517">
    <property type="entry name" value="GldM_gliding"/>
    <property type="match status" value="1"/>
</dbReference>
<dbReference type="InterPro" id="IPR019859">
    <property type="entry name" value="Motility-assoc_prot_GldM"/>
</dbReference>
<gene>
    <name evidence="5" type="primary">gldM</name>
    <name evidence="5" type="ORF">ACFO3G_04420</name>
</gene>
<dbReference type="Proteomes" id="UP001596020">
    <property type="component" value="Unassembled WGS sequence"/>
</dbReference>
<evidence type="ECO:0000259" key="2">
    <source>
        <dbReference type="Pfam" id="PF12081"/>
    </source>
</evidence>
<accession>A0ABV9K780</accession>
<proteinExistence type="predicted"/>
<keyword evidence="6" id="KW-1185">Reference proteome</keyword>
<feature type="domain" description="Gliding motility-associated protein GldM N-terminal" evidence="2">
    <location>
        <begin position="33"/>
        <end position="217"/>
    </location>
</feature>
<feature type="domain" description="Gliding motility-associated protein GldM C-terminal" evidence="1">
    <location>
        <begin position="403"/>
        <end position="517"/>
    </location>
</feature>
<dbReference type="Pfam" id="PF21602">
    <property type="entry name" value="GldM_3rd"/>
    <property type="match status" value="1"/>
</dbReference>
<dbReference type="EMBL" id="JBHSGO010000142">
    <property type="protein sequence ID" value="MFC4665852.1"/>
    <property type="molecule type" value="Genomic_DNA"/>
</dbReference>
<reference evidence="6" key="1">
    <citation type="journal article" date="2019" name="Int. J. Syst. Evol. Microbiol.">
        <title>The Global Catalogue of Microorganisms (GCM) 10K type strain sequencing project: providing services to taxonomists for standard genome sequencing and annotation.</title>
        <authorList>
            <consortium name="The Broad Institute Genomics Platform"/>
            <consortium name="The Broad Institute Genome Sequencing Center for Infectious Disease"/>
            <person name="Wu L."/>
            <person name="Ma J."/>
        </authorList>
    </citation>
    <scope>NUCLEOTIDE SEQUENCE [LARGE SCALE GENOMIC DNA]</scope>
    <source>
        <strain evidence="6">CGMCC 4.7357</strain>
    </source>
</reference>
<evidence type="ECO:0000313" key="5">
    <source>
        <dbReference type="EMBL" id="MFC4665852.1"/>
    </source>
</evidence>
<evidence type="ECO:0000259" key="4">
    <source>
        <dbReference type="Pfam" id="PF21602"/>
    </source>
</evidence>
<dbReference type="Pfam" id="PF21601">
    <property type="entry name" value="GldM_2nd"/>
    <property type="match status" value="1"/>
</dbReference>
<dbReference type="InterPro" id="IPR048406">
    <property type="entry name" value="GldM_Ig-like-2"/>
</dbReference>
<evidence type="ECO:0000259" key="3">
    <source>
        <dbReference type="Pfam" id="PF21601"/>
    </source>
</evidence>
<name>A0ABV9K780_9PORP</name>